<keyword evidence="2 7" id="KW-0813">Transport</keyword>
<dbReference type="AlphaFoldDB" id="A0A4P6JTK1"/>
<protein>
    <submittedName>
        <fullName evidence="9">Sugar ABC transporter permease</fullName>
    </submittedName>
</protein>
<keyword evidence="3" id="KW-1003">Cell membrane</keyword>
<dbReference type="PANTHER" id="PTHR30193:SF37">
    <property type="entry name" value="INNER MEMBRANE ABC TRANSPORTER PERMEASE PROTEIN YCJO"/>
    <property type="match status" value="1"/>
</dbReference>
<dbReference type="Gene3D" id="1.10.3720.10">
    <property type="entry name" value="MetI-like"/>
    <property type="match status" value="1"/>
</dbReference>
<dbReference type="Pfam" id="PF00528">
    <property type="entry name" value="BPD_transp_1"/>
    <property type="match status" value="1"/>
</dbReference>
<evidence type="ECO:0000256" key="7">
    <source>
        <dbReference type="RuleBase" id="RU363032"/>
    </source>
</evidence>
<dbReference type="InterPro" id="IPR035906">
    <property type="entry name" value="MetI-like_sf"/>
</dbReference>
<keyword evidence="10" id="KW-1185">Reference proteome</keyword>
<dbReference type="InterPro" id="IPR051393">
    <property type="entry name" value="ABC_transporter_permease"/>
</dbReference>
<evidence type="ECO:0000313" key="9">
    <source>
        <dbReference type="EMBL" id="QBD78643.1"/>
    </source>
</evidence>
<dbReference type="InterPro" id="IPR000515">
    <property type="entry name" value="MetI-like"/>
</dbReference>
<evidence type="ECO:0000256" key="3">
    <source>
        <dbReference type="ARBA" id="ARBA00022475"/>
    </source>
</evidence>
<keyword evidence="5 7" id="KW-1133">Transmembrane helix</keyword>
<proteinExistence type="inferred from homology"/>
<name>A0A4P6JTK1_KTERU</name>
<dbReference type="CDD" id="cd06261">
    <property type="entry name" value="TM_PBP2"/>
    <property type="match status" value="1"/>
</dbReference>
<dbReference type="OrthoDB" id="356735at2"/>
<accession>A0A4P6JTK1</accession>
<gene>
    <name evidence="9" type="ORF">EPA93_22685</name>
</gene>
<feature type="transmembrane region" description="Helical" evidence="7">
    <location>
        <begin position="255"/>
        <end position="275"/>
    </location>
</feature>
<evidence type="ECO:0000256" key="4">
    <source>
        <dbReference type="ARBA" id="ARBA00022692"/>
    </source>
</evidence>
<feature type="domain" description="ABC transmembrane type-1" evidence="8">
    <location>
        <begin position="116"/>
        <end position="329"/>
    </location>
</feature>
<comment type="subcellular location">
    <subcellularLocation>
        <location evidence="1 7">Cell membrane</location>
        <topology evidence="1 7">Multi-pass membrane protein</topology>
    </subcellularLocation>
</comment>
<sequence>MQQHPSASRQEAHFSQLDTEIFELSQPAAPARSKLQGQKRIRVQQKLRDSGLALLFLAPAFALFIIFSYYPFFRAIWLSLNITNELGNPVRFIGLDYYIRILNLRGDGDGEYLRSLLTSCQFALIVVTLQLLIGIGLAALAQAKLKGIGIFRTIFTFSIAISLASSSVIWSLIYDPTTNVTTWLANLLRLPQPGLLNNAATALLAIAVMTVWSGLGFNFVISLAGMQAIPEELYESAALDGAGPWQAFRHITLPLLTPILLFLLVINTIQSFQAFTQFSVLMNGEGPDSATNVFVYATYHAFWFDHRYGFASAMSIILFLILLLLSSLQFIFLGRRVHYR</sequence>
<keyword evidence="6 7" id="KW-0472">Membrane</keyword>
<keyword evidence="4 7" id="KW-0812">Transmembrane</keyword>
<feature type="transmembrane region" description="Helical" evidence="7">
    <location>
        <begin position="52"/>
        <end position="72"/>
    </location>
</feature>
<evidence type="ECO:0000256" key="5">
    <source>
        <dbReference type="ARBA" id="ARBA00022989"/>
    </source>
</evidence>
<evidence type="ECO:0000256" key="6">
    <source>
        <dbReference type="ARBA" id="ARBA00023136"/>
    </source>
</evidence>
<dbReference type="PANTHER" id="PTHR30193">
    <property type="entry name" value="ABC TRANSPORTER PERMEASE PROTEIN"/>
    <property type="match status" value="1"/>
</dbReference>
<dbReference type="GO" id="GO:0005886">
    <property type="term" value="C:plasma membrane"/>
    <property type="evidence" value="ECO:0007669"/>
    <property type="project" value="UniProtKB-SubCell"/>
</dbReference>
<feature type="transmembrane region" description="Helical" evidence="7">
    <location>
        <begin position="153"/>
        <end position="174"/>
    </location>
</feature>
<feature type="transmembrane region" description="Helical" evidence="7">
    <location>
        <begin position="308"/>
        <end position="333"/>
    </location>
</feature>
<evidence type="ECO:0000313" key="10">
    <source>
        <dbReference type="Proteomes" id="UP000290365"/>
    </source>
</evidence>
<reference evidence="9 10" key="1">
    <citation type="submission" date="2019-01" db="EMBL/GenBank/DDBJ databases">
        <title>Ktedonosporobacter rubrisoli SCAWS-G2.</title>
        <authorList>
            <person name="Huang Y."/>
            <person name="Yan B."/>
        </authorList>
    </citation>
    <scope>NUCLEOTIDE SEQUENCE [LARGE SCALE GENOMIC DNA]</scope>
    <source>
        <strain evidence="9 10">SCAWS-G2</strain>
    </source>
</reference>
<evidence type="ECO:0000256" key="2">
    <source>
        <dbReference type="ARBA" id="ARBA00022448"/>
    </source>
</evidence>
<dbReference type="RefSeq" id="WP_129889696.1">
    <property type="nucleotide sequence ID" value="NZ_CP035758.1"/>
</dbReference>
<dbReference type="Proteomes" id="UP000290365">
    <property type="component" value="Chromosome"/>
</dbReference>
<dbReference type="KEGG" id="kbs:EPA93_22685"/>
<dbReference type="SUPFAM" id="SSF161098">
    <property type="entry name" value="MetI-like"/>
    <property type="match status" value="1"/>
</dbReference>
<evidence type="ECO:0000256" key="1">
    <source>
        <dbReference type="ARBA" id="ARBA00004651"/>
    </source>
</evidence>
<feature type="transmembrane region" description="Helical" evidence="7">
    <location>
        <begin position="194"/>
        <end position="221"/>
    </location>
</feature>
<comment type="similarity">
    <text evidence="7">Belongs to the binding-protein-dependent transport system permease family.</text>
</comment>
<organism evidence="9 10">
    <name type="scientific">Ktedonosporobacter rubrisoli</name>
    <dbReference type="NCBI Taxonomy" id="2509675"/>
    <lineage>
        <taxon>Bacteria</taxon>
        <taxon>Bacillati</taxon>
        <taxon>Chloroflexota</taxon>
        <taxon>Ktedonobacteria</taxon>
        <taxon>Ktedonobacterales</taxon>
        <taxon>Ktedonosporobacteraceae</taxon>
        <taxon>Ktedonosporobacter</taxon>
    </lineage>
</organism>
<feature type="transmembrane region" description="Helical" evidence="7">
    <location>
        <begin position="122"/>
        <end position="141"/>
    </location>
</feature>
<dbReference type="PROSITE" id="PS50928">
    <property type="entry name" value="ABC_TM1"/>
    <property type="match status" value="1"/>
</dbReference>
<evidence type="ECO:0000259" key="8">
    <source>
        <dbReference type="PROSITE" id="PS50928"/>
    </source>
</evidence>
<dbReference type="GO" id="GO:0055085">
    <property type="term" value="P:transmembrane transport"/>
    <property type="evidence" value="ECO:0007669"/>
    <property type="project" value="InterPro"/>
</dbReference>
<dbReference type="EMBL" id="CP035758">
    <property type="protein sequence ID" value="QBD78643.1"/>
    <property type="molecule type" value="Genomic_DNA"/>
</dbReference>